<dbReference type="SUPFAM" id="SSF54211">
    <property type="entry name" value="Ribosomal protein S5 domain 2-like"/>
    <property type="match status" value="2"/>
</dbReference>
<dbReference type="NCBIfam" id="NF002111">
    <property type="entry name" value="PRK00951.2-1"/>
    <property type="match status" value="1"/>
</dbReference>
<evidence type="ECO:0000256" key="2">
    <source>
        <dbReference type="ARBA" id="ARBA00022490"/>
    </source>
</evidence>
<evidence type="ECO:0000256" key="5">
    <source>
        <dbReference type="ARBA" id="ARBA00022801"/>
    </source>
</evidence>
<dbReference type="PROSITE" id="PS00954">
    <property type="entry name" value="IGP_DEHYDRATASE_1"/>
    <property type="match status" value="1"/>
</dbReference>
<gene>
    <name evidence="10 11" type="primary">hisB</name>
    <name evidence="11" type="ORF">ACFFN0_11145</name>
</gene>
<dbReference type="EMBL" id="JBHMAX010000020">
    <property type="protein sequence ID" value="MFB9732595.1"/>
    <property type="molecule type" value="Genomic_DNA"/>
</dbReference>
<dbReference type="InterPro" id="IPR023214">
    <property type="entry name" value="HAD_sf"/>
</dbReference>
<keyword evidence="12" id="KW-1185">Reference proteome</keyword>
<dbReference type="SUPFAM" id="SSF56784">
    <property type="entry name" value="HAD-like"/>
    <property type="match status" value="1"/>
</dbReference>
<comment type="catalytic activity">
    <reaction evidence="10">
        <text>D-erythro-1-(imidazol-4-yl)glycerol 3-phosphate = 3-(imidazol-4-yl)-2-oxopropyl phosphate + H2O</text>
        <dbReference type="Rhea" id="RHEA:11040"/>
        <dbReference type="ChEBI" id="CHEBI:15377"/>
        <dbReference type="ChEBI" id="CHEBI:57766"/>
        <dbReference type="ChEBI" id="CHEBI:58278"/>
        <dbReference type="EC" id="4.2.1.19"/>
    </reaction>
</comment>
<evidence type="ECO:0000313" key="12">
    <source>
        <dbReference type="Proteomes" id="UP001589613"/>
    </source>
</evidence>
<dbReference type="Pfam" id="PF13242">
    <property type="entry name" value="Hydrolase_like"/>
    <property type="match status" value="1"/>
</dbReference>
<evidence type="ECO:0000256" key="4">
    <source>
        <dbReference type="ARBA" id="ARBA00022723"/>
    </source>
</evidence>
<organism evidence="11 12">
    <name type="scientific">Ornithinimicrobium kibberense</name>
    <dbReference type="NCBI Taxonomy" id="282060"/>
    <lineage>
        <taxon>Bacteria</taxon>
        <taxon>Bacillati</taxon>
        <taxon>Actinomycetota</taxon>
        <taxon>Actinomycetes</taxon>
        <taxon>Micrococcales</taxon>
        <taxon>Ornithinimicrobiaceae</taxon>
        <taxon>Ornithinimicrobium</taxon>
    </lineage>
</organism>
<dbReference type="Proteomes" id="UP001589613">
    <property type="component" value="Unassembled WGS sequence"/>
</dbReference>
<accession>A0ABV5V474</accession>
<dbReference type="Gene3D" id="3.40.50.1000">
    <property type="entry name" value="HAD superfamily/HAD-like"/>
    <property type="match status" value="1"/>
</dbReference>
<evidence type="ECO:0000256" key="3">
    <source>
        <dbReference type="ARBA" id="ARBA00022605"/>
    </source>
</evidence>
<dbReference type="InterPro" id="IPR006549">
    <property type="entry name" value="HAD-SF_hydro_IIIA"/>
</dbReference>
<dbReference type="GO" id="GO:0004424">
    <property type="term" value="F:imidazoleglycerol-phosphate dehydratase activity"/>
    <property type="evidence" value="ECO:0007669"/>
    <property type="project" value="UniProtKB-EC"/>
</dbReference>
<dbReference type="NCBIfam" id="NF003937">
    <property type="entry name" value="PRK05446.1"/>
    <property type="match status" value="1"/>
</dbReference>
<comment type="caution">
    <text evidence="11">The sequence shown here is derived from an EMBL/GenBank/DDBJ whole genome shotgun (WGS) entry which is preliminary data.</text>
</comment>
<sequence>MSTARPLCLVDRDGTIIAEPDDFQVDDLAKLRLVEGVIPALLRIQAAGYDLVMVSNQDGLGTDAFPQESFDGPHELLLQILTSQGIRFREVLLDPHPAGPDAPWTRKPGIGMVVHLLKDKGVDWERSVMVGDRETDRQFGDNLGIATYLLPSAATPEGTATTSWEQIAHALADRPRTAHVDRNTAETRISVDVDLDRPGGADASTGLGFLDHMLDQLAKHGGFSMTVRCDGDLHIDDHHTIEDVALAVGEAVRTALGDKRGIARYGFTLPMDEARASASIDLSGRPYFRYEGSFTRSHVGGFPTEMVEHFWRSFADAMRCTLHLSVLGDNAHHQVEVGFKAVARALRMALARQGDGTELPSTKGVL</sequence>
<keyword evidence="5 11" id="KW-0378">Hydrolase</keyword>
<evidence type="ECO:0000313" key="11">
    <source>
        <dbReference type="EMBL" id="MFB9732595.1"/>
    </source>
</evidence>
<dbReference type="HAMAP" id="MF_00076">
    <property type="entry name" value="HisB"/>
    <property type="match status" value="1"/>
</dbReference>
<dbReference type="InterPro" id="IPR038494">
    <property type="entry name" value="IGPD_sf"/>
</dbReference>
<evidence type="ECO:0000256" key="10">
    <source>
        <dbReference type="HAMAP-Rule" id="MF_00076"/>
    </source>
</evidence>
<proteinExistence type="inferred from homology"/>
<keyword evidence="4" id="KW-0479">Metal-binding</keyword>
<keyword evidence="3 10" id="KW-0028">Amino-acid biosynthesis</keyword>
<evidence type="ECO:0000256" key="1">
    <source>
        <dbReference type="ARBA" id="ARBA00005047"/>
    </source>
</evidence>
<dbReference type="Gene3D" id="3.30.230.40">
    <property type="entry name" value="Imidazole glycerol phosphate dehydratase, domain 1"/>
    <property type="match status" value="2"/>
</dbReference>
<comment type="pathway">
    <text evidence="1 10">Amino-acid biosynthesis; L-histidine biosynthesis; L-histidine from 5-phospho-alpha-D-ribose 1-diphosphate: step 6/9.</text>
</comment>
<dbReference type="InterPro" id="IPR000807">
    <property type="entry name" value="ImidazoleglycerolP_deHydtase"/>
</dbReference>
<comment type="subcellular location">
    <subcellularLocation>
        <location evidence="10">Cytoplasm</location>
    </subcellularLocation>
</comment>
<dbReference type="EC" id="4.2.1.19" evidence="10"/>
<dbReference type="InterPro" id="IPR020568">
    <property type="entry name" value="Ribosomal_Su5_D2-typ_SF"/>
</dbReference>
<keyword evidence="8 10" id="KW-0456">Lyase</keyword>
<dbReference type="InterPro" id="IPR036412">
    <property type="entry name" value="HAD-like_sf"/>
</dbReference>
<dbReference type="PANTHER" id="PTHR23133:SF2">
    <property type="entry name" value="IMIDAZOLEGLYCEROL-PHOSPHATE DEHYDRATASE"/>
    <property type="match status" value="1"/>
</dbReference>
<dbReference type="RefSeq" id="WP_075957588.1">
    <property type="nucleotide sequence ID" value="NZ_JBHMAX010000020.1"/>
</dbReference>
<evidence type="ECO:0000256" key="8">
    <source>
        <dbReference type="ARBA" id="ARBA00023239"/>
    </source>
</evidence>
<dbReference type="PANTHER" id="PTHR23133">
    <property type="entry name" value="IMIDAZOLEGLYCEROL-PHOSPHATE DEHYDRATASE HIS7"/>
    <property type="match status" value="1"/>
</dbReference>
<dbReference type="NCBIfam" id="TIGR01662">
    <property type="entry name" value="HAD-SF-IIIA"/>
    <property type="match status" value="1"/>
</dbReference>
<keyword evidence="7 10" id="KW-0368">Histidine biosynthesis</keyword>
<dbReference type="InterPro" id="IPR020565">
    <property type="entry name" value="ImidazoleglycerP_deHydtase_CS"/>
</dbReference>
<evidence type="ECO:0000256" key="6">
    <source>
        <dbReference type="ARBA" id="ARBA00022842"/>
    </source>
</evidence>
<dbReference type="CDD" id="cd07914">
    <property type="entry name" value="IGPD"/>
    <property type="match status" value="1"/>
</dbReference>
<keyword evidence="6" id="KW-0460">Magnesium</keyword>
<dbReference type="NCBIfam" id="TIGR01656">
    <property type="entry name" value="Histidinol-ppas"/>
    <property type="match status" value="1"/>
</dbReference>
<keyword evidence="9" id="KW-0511">Multifunctional enzyme</keyword>
<keyword evidence="2 10" id="KW-0963">Cytoplasm</keyword>
<dbReference type="InterPro" id="IPR005954">
    <property type="entry name" value="HisB_N"/>
</dbReference>
<evidence type="ECO:0000256" key="9">
    <source>
        <dbReference type="ARBA" id="ARBA00023268"/>
    </source>
</evidence>
<dbReference type="NCBIfam" id="TIGR01261">
    <property type="entry name" value="hisB_Nterm"/>
    <property type="match status" value="1"/>
</dbReference>
<dbReference type="InterPro" id="IPR006543">
    <property type="entry name" value="Histidinol-phos"/>
</dbReference>
<name>A0ABV5V474_9MICO</name>
<dbReference type="Pfam" id="PF00475">
    <property type="entry name" value="IGPD"/>
    <property type="match status" value="1"/>
</dbReference>
<evidence type="ECO:0000256" key="7">
    <source>
        <dbReference type="ARBA" id="ARBA00023102"/>
    </source>
</evidence>
<reference evidence="11 12" key="1">
    <citation type="submission" date="2024-09" db="EMBL/GenBank/DDBJ databases">
        <authorList>
            <person name="Sun Q."/>
            <person name="Mori K."/>
        </authorList>
    </citation>
    <scope>NUCLEOTIDE SEQUENCE [LARGE SCALE GENOMIC DNA]</scope>
    <source>
        <strain evidence="11 12">JCM 12763</strain>
    </source>
</reference>
<comment type="similarity">
    <text evidence="10">Belongs to the imidazoleglycerol-phosphate dehydratase family.</text>
</comment>
<dbReference type="GO" id="GO:0004401">
    <property type="term" value="F:histidinol-phosphatase activity"/>
    <property type="evidence" value="ECO:0007669"/>
    <property type="project" value="UniProtKB-EC"/>
</dbReference>
<protein>
    <recommendedName>
        <fullName evidence="10">Imidazoleglycerol-phosphate dehydratase</fullName>
        <shortName evidence="10">IGPD</shortName>
        <ecNumber evidence="10">4.2.1.19</ecNumber>
    </recommendedName>
</protein>